<organism evidence="1">
    <name type="scientific">Lepeophtheirus salmonis</name>
    <name type="common">Salmon louse</name>
    <name type="synonym">Caligus salmonis</name>
    <dbReference type="NCBI Taxonomy" id="72036"/>
    <lineage>
        <taxon>Eukaryota</taxon>
        <taxon>Metazoa</taxon>
        <taxon>Ecdysozoa</taxon>
        <taxon>Arthropoda</taxon>
        <taxon>Crustacea</taxon>
        <taxon>Multicrustacea</taxon>
        <taxon>Hexanauplia</taxon>
        <taxon>Copepoda</taxon>
        <taxon>Siphonostomatoida</taxon>
        <taxon>Caligidae</taxon>
        <taxon>Lepeophtheirus</taxon>
    </lineage>
</organism>
<dbReference type="EMBL" id="HACA01028643">
    <property type="protein sequence ID" value="CDW46004.1"/>
    <property type="molecule type" value="Transcribed_RNA"/>
</dbReference>
<reference evidence="1" key="1">
    <citation type="submission" date="2014-05" db="EMBL/GenBank/DDBJ databases">
        <authorList>
            <person name="Chronopoulou M."/>
        </authorList>
    </citation>
    <scope>NUCLEOTIDE SEQUENCE</scope>
    <source>
        <tissue evidence="1">Whole organism</tissue>
    </source>
</reference>
<dbReference type="AlphaFoldDB" id="A0A0K2V6A0"/>
<sequence length="53" mass="5967">CGIDKNHRLYIKGTPVIPKNSSKLWNNAGYLRASLNPSKSLLIYPRNPSITKK</sequence>
<accession>A0A0K2V6A0</accession>
<name>A0A0K2V6A0_LEPSM</name>
<proteinExistence type="predicted"/>
<feature type="non-terminal residue" evidence="1">
    <location>
        <position position="1"/>
    </location>
</feature>
<evidence type="ECO:0000313" key="1">
    <source>
        <dbReference type="EMBL" id="CDW46004.1"/>
    </source>
</evidence>
<protein>
    <submittedName>
        <fullName evidence="1">Uncharacterized protein</fullName>
    </submittedName>
</protein>